<evidence type="ECO:0000313" key="2">
    <source>
        <dbReference type="Proteomes" id="UP001608902"/>
    </source>
</evidence>
<dbReference type="Proteomes" id="UP001608902">
    <property type="component" value="Unassembled WGS sequence"/>
</dbReference>
<gene>
    <name evidence="1" type="ORF">AB6A40_007414</name>
</gene>
<protein>
    <submittedName>
        <fullName evidence="1">Uncharacterized protein</fullName>
    </submittedName>
</protein>
<comment type="caution">
    <text evidence="1">The sequence shown here is derived from an EMBL/GenBank/DDBJ whole genome shotgun (WGS) entry which is preliminary data.</text>
</comment>
<evidence type="ECO:0000313" key="1">
    <source>
        <dbReference type="EMBL" id="MFH4980705.1"/>
    </source>
</evidence>
<reference evidence="1 2" key="1">
    <citation type="submission" date="2024-08" db="EMBL/GenBank/DDBJ databases">
        <title>Gnathostoma spinigerum genome.</title>
        <authorList>
            <person name="Gonzalez-Bertolin B."/>
            <person name="Monzon S."/>
            <person name="Zaballos A."/>
            <person name="Jimenez P."/>
            <person name="Dekumyoy P."/>
            <person name="Varona S."/>
            <person name="Cuesta I."/>
            <person name="Sumanam S."/>
            <person name="Adisakwattana P."/>
            <person name="Gasser R.B."/>
            <person name="Hernandez-Gonzalez A."/>
            <person name="Young N.D."/>
            <person name="Perteguer M.J."/>
        </authorList>
    </citation>
    <scope>NUCLEOTIDE SEQUENCE [LARGE SCALE GENOMIC DNA]</scope>
    <source>
        <strain evidence="1">AL3</strain>
        <tissue evidence="1">Liver</tissue>
    </source>
</reference>
<accession>A0ABD6EL57</accession>
<name>A0ABD6EL57_9BILA</name>
<sequence>MRTFAATLRSYTEAELNGHVFALYSIAFRLLMRDLLLHHSPRKPKSPQHKRWVVTLAIQHWRILQPWSTAVALPSGFALMI</sequence>
<organism evidence="1 2">
    <name type="scientific">Gnathostoma spinigerum</name>
    <dbReference type="NCBI Taxonomy" id="75299"/>
    <lineage>
        <taxon>Eukaryota</taxon>
        <taxon>Metazoa</taxon>
        <taxon>Ecdysozoa</taxon>
        <taxon>Nematoda</taxon>
        <taxon>Chromadorea</taxon>
        <taxon>Rhabditida</taxon>
        <taxon>Spirurina</taxon>
        <taxon>Gnathostomatomorpha</taxon>
        <taxon>Gnathostomatoidea</taxon>
        <taxon>Gnathostomatidae</taxon>
        <taxon>Gnathostoma</taxon>
    </lineage>
</organism>
<proteinExistence type="predicted"/>
<keyword evidence="2" id="KW-1185">Reference proteome</keyword>
<dbReference type="AlphaFoldDB" id="A0ABD6EL57"/>
<dbReference type="EMBL" id="JBGFUD010005960">
    <property type="protein sequence ID" value="MFH4980705.1"/>
    <property type="molecule type" value="Genomic_DNA"/>
</dbReference>